<accession>A0A4W3JQ89</accession>
<dbReference type="GeneTree" id="ENSGT00940000153769"/>
<dbReference type="Gene3D" id="3.40.50.410">
    <property type="entry name" value="von Willebrand factor, type A domain"/>
    <property type="match status" value="1"/>
</dbReference>
<evidence type="ECO:0000256" key="6">
    <source>
        <dbReference type="ARBA" id="ARBA00022889"/>
    </source>
</evidence>
<dbReference type="Proteomes" id="UP000314986">
    <property type="component" value="Unassembled WGS sequence"/>
</dbReference>
<keyword evidence="7" id="KW-0176">Collagen</keyword>
<keyword evidence="2" id="KW-0964">Secreted</keyword>
<dbReference type="GO" id="GO:0005581">
    <property type="term" value="C:collagen trimer"/>
    <property type="evidence" value="ECO:0007669"/>
    <property type="project" value="UniProtKB-KW"/>
</dbReference>
<keyword evidence="5" id="KW-0677">Repeat</keyword>
<dbReference type="PANTHER" id="PTHR24020">
    <property type="entry name" value="COLLAGEN ALPHA"/>
    <property type="match status" value="1"/>
</dbReference>
<feature type="chain" id="PRO_5021356936" evidence="8">
    <location>
        <begin position="24"/>
        <end position="178"/>
    </location>
</feature>
<dbReference type="PANTHER" id="PTHR24020:SF84">
    <property type="entry name" value="VWFA DOMAIN-CONTAINING PROTEIN"/>
    <property type="match status" value="1"/>
</dbReference>
<reference evidence="11" key="3">
    <citation type="journal article" date="2014" name="Nature">
        <title>Elephant shark genome provides unique insights into gnathostome evolution.</title>
        <authorList>
            <consortium name="International Elephant Shark Genome Sequencing Consortium"/>
            <person name="Venkatesh B."/>
            <person name="Lee A.P."/>
            <person name="Ravi V."/>
            <person name="Maurya A.K."/>
            <person name="Lian M.M."/>
            <person name="Swann J.B."/>
            <person name="Ohta Y."/>
            <person name="Flajnik M.F."/>
            <person name="Sutoh Y."/>
            <person name="Kasahara M."/>
            <person name="Hoon S."/>
            <person name="Gangu V."/>
            <person name="Roy S.W."/>
            <person name="Irimia M."/>
            <person name="Korzh V."/>
            <person name="Kondrychyn I."/>
            <person name="Lim Z.W."/>
            <person name="Tay B.H."/>
            <person name="Tohari S."/>
            <person name="Kong K.W."/>
            <person name="Ho S."/>
            <person name="Lorente-Galdos B."/>
            <person name="Quilez J."/>
            <person name="Marques-Bonet T."/>
            <person name="Raney B.J."/>
            <person name="Ingham P.W."/>
            <person name="Tay A."/>
            <person name="Hillier L.W."/>
            <person name="Minx P."/>
            <person name="Boehm T."/>
            <person name="Wilson R.K."/>
            <person name="Brenner S."/>
            <person name="Warren W.C."/>
        </authorList>
    </citation>
    <scope>NUCLEOTIDE SEQUENCE [LARGE SCALE GENOMIC DNA]</scope>
</reference>
<proteinExistence type="predicted"/>
<keyword evidence="11" id="KW-1185">Reference proteome</keyword>
<keyword evidence="6" id="KW-0130">Cell adhesion</keyword>
<evidence type="ECO:0000256" key="1">
    <source>
        <dbReference type="ARBA" id="ARBA00004498"/>
    </source>
</evidence>
<dbReference type="STRING" id="7868.ENSCMIP00000045664"/>
<evidence type="ECO:0000313" key="11">
    <source>
        <dbReference type="Proteomes" id="UP000314986"/>
    </source>
</evidence>
<evidence type="ECO:0000256" key="3">
    <source>
        <dbReference type="ARBA" id="ARBA00022530"/>
    </source>
</evidence>
<name>A0A4W3JQ89_CALMI</name>
<dbReference type="PRINTS" id="PR00453">
    <property type="entry name" value="VWFADOMAIN"/>
</dbReference>
<dbReference type="GO" id="GO:0007155">
    <property type="term" value="P:cell adhesion"/>
    <property type="evidence" value="ECO:0007669"/>
    <property type="project" value="UniProtKB-KW"/>
</dbReference>
<dbReference type="SMART" id="SM00327">
    <property type="entry name" value="VWA"/>
    <property type="match status" value="1"/>
</dbReference>
<reference evidence="11" key="2">
    <citation type="journal article" date="2007" name="PLoS Biol.">
        <title>Survey sequencing and comparative analysis of the elephant shark (Callorhinchus milii) genome.</title>
        <authorList>
            <person name="Venkatesh B."/>
            <person name="Kirkness E.F."/>
            <person name="Loh Y.H."/>
            <person name="Halpern A.L."/>
            <person name="Lee A.P."/>
            <person name="Johnson J."/>
            <person name="Dandona N."/>
            <person name="Viswanathan L.D."/>
            <person name="Tay A."/>
            <person name="Venter J.C."/>
            <person name="Strausberg R.L."/>
            <person name="Brenner S."/>
        </authorList>
    </citation>
    <scope>NUCLEOTIDE SEQUENCE [LARGE SCALE GENOMIC DNA]</scope>
</reference>
<evidence type="ECO:0000256" key="5">
    <source>
        <dbReference type="ARBA" id="ARBA00022737"/>
    </source>
</evidence>
<dbReference type="OMA" id="RVAMIMF"/>
<reference evidence="10" key="4">
    <citation type="submission" date="2025-08" db="UniProtKB">
        <authorList>
            <consortium name="Ensembl"/>
        </authorList>
    </citation>
    <scope>IDENTIFICATION</scope>
</reference>
<evidence type="ECO:0000256" key="4">
    <source>
        <dbReference type="ARBA" id="ARBA00022729"/>
    </source>
</evidence>
<evidence type="ECO:0000256" key="8">
    <source>
        <dbReference type="SAM" id="SignalP"/>
    </source>
</evidence>
<evidence type="ECO:0000313" key="10">
    <source>
        <dbReference type="Ensembl" id="ENSCMIP00000045664.1"/>
    </source>
</evidence>
<reference evidence="10" key="5">
    <citation type="submission" date="2025-09" db="UniProtKB">
        <authorList>
            <consortium name="Ensembl"/>
        </authorList>
    </citation>
    <scope>IDENTIFICATION</scope>
</reference>
<evidence type="ECO:0000259" key="9">
    <source>
        <dbReference type="PROSITE" id="PS50234"/>
    </source>
</evidence>
<dbReference type="Ensembl" id="ENSCMIT00000046317.1">
    <property type="protein sequence ID" value="ENSCMIP00000045664.1"/>
    <property type="gene ID" value="ENSCMIG00000018820.1"/>
</dbReference>
<dbReference type="PROSITE" id="PS50234">
    <property type="entry name" value="VWFA"/>
    <property type="match status" value="1"/>
</dbReference>
<dbReference type="FunFam" id="3.40.50.410:FF:000003">
    <property type="entry name" value="Collagen type VI alpha 3 chain"/>
    <property type="match status" value="1"/>
</dbReference>
<dbReference type="AlphaFoldDB" id="A0A4W3JQ89"/>
<dbReference type="InParanoid" id="A0A4W3JQ89"/>
<dbReference type="InterPro" id="IPR050525">
    <property type="entry name" value="ECM_Assembly_Org"/>
</dbReference>
<organism evidence="10 11">
    <name type="scientific">Callorhinchus milii</name>
    <name type="common">Ghost shark</name>
    <dbReference type="NCBI Taxonomy" id="7868"/>
    <lineage>
        <taxon>Eukaryota</taxon>
        <taxon>Metazoa</taxon>
        <taxon>Chordata</taxon>
        <taxon>Craniata</taxon>
        <taxon>Vertebrata</taxon>
        <taxon>Chondrichthyes</taxon>
        <taxon>Holocephali</taxon>
        <taxon>Chimaeriformes</taxon>
        <taxon>Callorhinchidae</taxon>
        <taxon>Callorhinchus</taxon>
    </lineage>
</organism>
<reference evidence="11" key="1">
    <citation type="journal article" date="2006" name="Science">
        <title>Ancient noncoding elements conserved in the human genome.</title>
        <authorList>
            <person name="Venkatesh B."/>
            <person name="Kirkness E.F."/>
            <person name="Loh Y.H."/>
            <person name="Halpern A.L."/>
            <person name="Lee A.P."/>
            <person name="Johnson J."/>
            <person name="Dandona N."/>
            <person name="Viswanathan L.D."/>
            <person name="Tay A."/>
            <person name="Venter J.C."/>
            <person name="Strausberg R.L."/>
            <person name="Brenner S."/>
        </authorList>
    </citation>
    <scope>NUCLEOTIDE SEQUENCE [LARGE SCALE GENOMIC DNA]</scope>
</reference>
<protein>
    <submittedName>
        <fullName evidence="10">Collagen alpha-1(VII) chain-like</fullName>
    </submittedName>
</protein>
<dbReference type="SUPFAM" id="SSF53300">
    <property type="entry name" value="vWA-like"/>
    <property type="match status" value="1"/>
</dbReference>
<evidence type="ECO:0000256" key="2">
    <source>
        <dbReference type="ARBA" id="ARBA00022525"/>
    </source>
</evidence>
<keyword evidence="3" id="KW-0272">Extracellular matrix</keyword>
<sequence>MTMSMWLPFLVVISAGVTILTEAQAPKVICKNVDAADIVYLVDGSSSIGRVNFQEVKDFIEETIRPFVNVRQNAVRFGLVQYSDDPRLEFTFRDHSNQSQVLTAVHNMRYKGGNTRTGVGLRYVADNYFGSNKLKRNVPKITILITDGKSQDNVGESAAKLKSQDVKLFAVGMCQPRF</sequence>
<feature type="signal peptide" evidence="8">
    <location>
        <begin position="1"/>
        <end position="23"/>
    </location>
</feature>
<dbReference type="Pfam" id="PF00092">
    <property type="entry name" value="VWA"/>
    <property type="match status" value="1"/>
</dbReference>
<keyword evidence="4 8" id="KW-0732">Signal</keyword>
<evidence type="ECO:0000256" key="7">
    <source>
        <dbReference type="ARBA" id="ARBA00023119"/>
    </source>
</evidence>
<comment type="subcellular location">
    <subcellularLocation>
        <location evidence="1">Secreted</location>
        <location evidence="1">Extracellular space</location>
        <location evidence="1">Extracellular matrix</location>
    </subcellularLocation>
</comment>
<feature type="domain" description="VWFA" evidence="9">
    <location>
        <begin position="37"/>
        <end position="173"/>
    </location>
</feature>
<dbReference type="InterPro" id="IPR036465">
    <property type="entry name" value="vWFA_dom_sf"/>
</dbReference>
<dbReference type="InterPro" id="IPR002035">
    <property type="entry name" value="VWF_A"/>
</dbReference>